<geneLocation type="plasmid" evidence="1 2">
    <name>pSVL1</name>
</geneLocation>
<dbReference type="AlphaFoldDB" id="A0A0B5I8Z1"/>
<dbReference type="HOGENOM" id="CLU_2467814_0_0_11"/>
<protein>
    <submittedName>
        <fullName evidence="1">Uncharacterized protein</fullName>
    </submittedName>
</protein>
<organism evidence="1 2">
    <name type="scientific">Streptomyces vietnamensis</name>
    <dbReference type="NCBI Taxonomy" id="362257"/>
    <lineage>
        <taxon>Bacteria</taxon>
        <taxon>Bacillati</taxon>
        <taxon>Actinomycetota</taxon>
        <taxon>Actinomycetes</taxon>
        <taxon>Kitasatosporales</taxon>
        <taxon>Streptomycetaceae</taxon>
        <taxon>Streptomyces</taxon>
    </lineage>
</organism>
<dbReference type="EMBL" id="CP010408">
    <property type="protein sequence ID" value="AJF70495.1"/>
    <property type="molecule type" value="Genomic_DNA"/>
</dbReference>
<dbReference type="Proteomes" id="UP000031774">
    <property type="component" value="Plasmid pSVL1"/>
</dbReference>
<keyword evidence="1" id="KW-0614">Plasmid</keyword>
<reference evidence="1 2" key="1">
    <citation type="submission" date="2014-12" db="EMBL/GenBank/DDBJ databases">
        <title>Complete genome sequence of Streptomyces vietnamensis strain GIMV4.0001, a genetic manipulable producer of the benzoisochromanequinone antibiotic granaticin.</title>
        <authorList>
            <person name="Deng M.R."/>
            <person name="Guo J."/>
            <person name="Ma L.Y."/>
            <person name="Feng G.D."/>
            <person name="Mo C.Y."/>
            <person name="Zhu H.H."/>
        </authorList>
    </citation>
    <scope>NUCLEOTIDE SEQUENCE [LARGE SCALE GENOMIC DNA]</scope>
    <source>
        <strain evidence="2">GIMV4.0001</strain>
        <plasmid evidence="1 2">pSVL1</plasmid>
    </source>
</reference>
<evidence type="ECO:0000313" key="2">
    <source>
        <dbReference type="Proteomes" id="UP000031774"/>
    </source>
</evidence>
<accession>A0A0B5I8Z1</accession>
<keyword evidence="2" id="KW-1185">Reference proteome</keyword>
<dbReference type="KEGG" id="svt:SVTN_40805"/>
<name>A0A0B5I8Z1_9ACTN</name>
<sequence length="88" mass="9878">MWAGDVDKATEHYATYQETSAAQLDEIADRLEARDAVGDSQEAKELRENAAYNREAAARARSADGREHLRRTGLWLTPSCVRRTRAEA</sequence>
<evidence type="ECO:0000313" key="1">
    <source>
        <dbReference type="EMBL" id="AJF70495.1"/>
    </source>
</evidence>
<gene>
    <name evidence="1" type="ORF">SVTN_40805</name>
</gene>
<proteinExistence type="predicted"/>